<feature type="domain" description="ParB-like N-terminal" evidence="4">
    <location>
        <begin position="35"/>
        <end position="125"/>
    </location>
</feature>
<organism evidence="5 6">
    <name type="scientific">Helicobacter enhydrae</name>
    <dbReference type="NCBI Taxonomy" id="222136"/>
    <lineage>
        <taxon>Bacteria</taxon>
        <taxon>Pseudomonadati</taxon>
        <taxon>Campylobacterota</taxon>
        <taxon>Epsilonproteobacteria</taxon>
        <taxon>Campylobacterales</taxon>
        <taxon>Helicobacteraceae</taxon>
        <taxon>Helicobacter</taxon>
    </lineage>
</organism>
<dbReference type="AlphaFoldDB" id="A0A1B1U6V5"/>
<dbReference type="GO" id="GO:0045881">
    <property type="term" value="P:positive regulation of sporulation resulting in formation of a cellular spore"/>
    <property type="evidence" value="ECO:0007669"/>
    <property type="project" value="TreeGrafter"/>
</dbReference>
<dbReference type="InterPro" id="IPR003115">
    <property type="entry name" value="ParB_N"/>
</dbReference>
<dbReference type="Gene3D" id="1.10.10.2830">
    <property type="match status" value="1"/>
</dbReference>
<dbReference type="Proteomes" id="UP000092884">
    <property type="component" value="Chromosome"/>
</dbReference>
<dbReference type="SMART" id="SM00470">
    <property type="entry name" value="ParB"/>
    <property type="match status" value="1"/>
</dbReference>
<evidence type="ECO:0000256" key="1">
    <source>
        <dbReference type="ARBA" id="ARBA00006295"/>
    </source>
</evidence>
<reference evidence="6" key="1">
    <citation type="submission" date="2016-07" db="EMBL/GenBank/DDBJ databases">
        <authorList>
            <person name="Florea S."/>
            <person name="Webb J.S."/>
            <person name="Jaromczyk J."/>
            <person name="Schardl C.L."/>
        </authorList>
    </citation>
    <scope>NUCLEOTIDE SEQUENCE [LARGE SCALE GENOMIC DNA]</scope>
    <source>
        <strain evidence="6">MIT 01-6242</strain>
    </source>
</reference>
<dbReference type="STRING" id="222136.BBW65_06420"/>
<dbReference type="NCBIfam" id="TIGR00180">
    <property type="entry name" value="parB_part"/>
    <property type="match status" value="1"/>
</dbReference>
<dbReference type="GO" id="GO:0005694">
    <property type="term" value="C:chromosome"/>
    <property type="evidence" value="ECO:0007669"/>
    <property type="project" value="TreeGrafter"/>
</dbReference>
<evidence type="ECO:0000256" key="2">
    <source>
        <dbReference type="ARBA" id="ARBA00022829"/>
    </source>
</evidence>
<keyword evidence="3" id="KW-0238">DNA-binding</keyword>
<dbReference type="GO" id="GO:0003677">
    <property type="term" value="F:DNA binding"/>
    <property type="evidence" value="ECO:0007669"/>
    <property type="project" value="UniProtKB-KW"/>
</dbReference>
<accession>A0A1B1U6V5</accession>
<gene>
    <name evidence="5" type="ORF">BBW65_06420</name>
</gene>
<dbReference type="FunFam" id="3.90.1530.30:FF:000001">
    <property type="entry name" value="Chromosome partitioning protein ParB"/>
    <property type="match status" value="1"/>
</dbReference>
<keyword evidence="6" id="KW-1185">Reference proteome</keyword>
<dbReference type="PANTHER" id="PTHR33375">
    <property type="entry name" value="CHROMOSOME-PARTITIONING PROTEIN PARB-RELATED"/>
    <property type="match status" value="1"/>
</dbReference>
<proteinExistence type="inferred from homology"/>
<evidence type="ECO:0000313" key="6">
    <source>
        <dbReference type="Proteomes" id="UP000092884"/>
    </source>
</evidence>
<dbReference type="InterPro" id="IPR004437">
    <property type="entry name" value="ParB/RepB/Spo0J"/>
</dbReference>
<dbReference type="Gene3D" id="3.90.1530.30">
    <property type="match status" value="1"/>
</dbReference>
<dbReference type="SUPFAM" id="SSF110849">
    <property type="entry name" value="ParB/Sulfiredoxin"/>
    <property type="match status" value="1"/>
</dbReference>
<dbReference type="KEGG" id="het:BBW65_06420"/>
<dbReference type="InterPro" id="IPR036086">
    <property type="entry name" value="ParB/Sulfiredoxin_sf"/>
</dbReference>
<dbReference type="InterPro" id="IPR041468">
    <property type="entry name" value="HTH_ParB/Spo0J"/>
</dbReference>
<sequence length="288" mass="33076">MQGKKRQVLGRGLSELLSETERAYENHSGNQERVVELEIDEVIPNPYQPRKTFNHEALDELAASIKEYGLLQPILVYQNEKQEYVLIAGERRLRASKLAGLESIKAIVAEIDLKYLQEFALIENIQREDLNPIELAQAYSELVEKYHLTHEELAQRIQKSRAQVTNTIRMMQLEQEVQEMLVTNAITQGHAKILVALPRDEQLKIAHSIVGQKLSVSQTEQMVKKFKSDSKKSPKNRTQDTNEMSEKCLELCEVLQSYCHSVKLNGSKLMIEFASQTQIADFLEKIKR</sequence>
<evidence type="ECO:0000256" key="3">
    <source>
        <dbReference type="ARBA" id="ARBA00023125"/>
    </source>
</evidence>
<dbReference type="PANTHER" id="PTHR33375:SF1">
    <property type="entry name" value="CHROMOSOME-PARTITIONING PROTEIN PARB-RELATED"/>
    <property type="match status" value="1"/>
</dbReference>
<dbReference type="EMBL" id="CP016503">
    <property type="protein sequence ID" value="ANV98451.1"/>
    <property type="molecule type" value="Genomic_DNA"/>
</dbReference>
<evidence type="ECO:0000313" key="5">
    <source>
        <dbReference type="EMBL" id="ANV98451.1"/>
    </source>
</evidence>
<dbReference type="RefSeq" id="WP_066341211.1">
    <property type="nucleotide sequence ID" value="NZ_CP016503.1"/>
</dbReference>
<comment type="similarity">
    <text evidence="1">Belongs to the ParB family.</text>
</comment>
<name>A0A1B1U6V5_9HELI</name>
<dbReference type="GO" id="GO:0007059">
    <property type="term" value="P:chromosome segregation"/>
    <property type="evidence" value="ECO:0007669"/>
    <property type="project" value="UniProtKB-KW"/>
</dbReference>
<dbReference type="Pfam" id="PF17762">
    <property type="entry name" value="HTH_ParB"/>
    <property type="match status" value="1"/>
</dbReference>
<dbReference type="FunFam" id="1.10.10.2830:FF:000001">
    <property type="entry name" value="Chromosome partitioning protein ParB"/>
    <property type="match status" value="1"/>
</dbReference>
<dbReference type="SUPFAM" id="SSF109709">
    <property type="entry name" value="KorB DNA-binding domain-like"/>
    <property type="match status" value="1"/>
</dbReference>
<dbReference type="InterPro" id="IPR050336">
    <property type="entry name" value="Chromosome_partition/occlusion"/>
</dbReference>
<dbReference type="Pfam" id="PF02195">
    <property type="entry name" value="ParB_N"/>
    <property type="match status" value="1"/>
</dbReference>
<protein>
    <submittedName>
        <fullName evidence="5">Chromosome partitioning protein ParB</fullName>
    </submittedName>
</protein>
<dbReference type="CDD" id="cd16393">
    <property type="entry name" value="SPO0J_N"/>
    <property type="match status" value="1"/>
</dbReference>
<dbReference type="OrthoDB" id="9802051at2"/>
<evidence type="ECO:0000259" key="4">
    <source>
        <dbReference type="SMART" id="SM00470"/>
    </source>
</evidence>
<keyword evidence="2" id="KW-0159">Chromosome partition</keyword>